<evidence type="ECO:0000313" key="7">
    <source>
        <dbReference type="Proteomes" id="UP000740883"/>
    </source>
</evidence>
<dbReference type="PANTHER" id="PTHR20275:SF0">
    <property type="entry name" value="NAD KINASE"/>
    <property type="match status" value="1"/>
</dbReference>
<evidence type="ECO:0000256" key="3">
    <source>
        <dbReference type="ARBA" id="ARBA00022777"/>
    </source>
</evidence>
<keyword evidence="7" id="KW-1185">Reference proteome</keyword>
<dbReference type="PANTHER" id="PTHR20275">
    <property type="entry name" value="NAD KINASE"/>
    <property type="match status" value="1"/>
</dbReference>
<evidence type="ECO:0000256" key="1">
    <source>
        <dbReference type="ARBA" id="ARBA00010995"/>
    </source>
</evidence>
<dbReference type="Gene3D" id="3.40.50.10330">
    <property type="entry name" value="Probable inorganic polyphosphate/atp-NAD kinase, domain 1"/>
    <property type="match status" value="1"/>
</dbReference>
<comment type="similarity">
    <text evidence="1">Belongs to the NAD kinase family.</text>
</comment>
<dbReference type="Proteomes" id="UP000740883">
    <property type="component" value="Unassembled WGS sequence"/>
</dbReference>
<evidence type="ECO:0000256" key="4">
    <source>
        <dbReference type="ARBA" id="ARBA00022857"/>
    </source>
</evidence>
<dbReference type="InterPro" id="IPR016064">
    <property type="entry name" value="NAD/diacylglycerol_kinase_sf"/>
</dbReference>
<evidence type="ECO:0000256" key="5">
    <source>
        <dbReference type="ARBA" id="ARBA00023027"/>
    </source>
</evidence>
<dbReference type="SUPFAM" id="SSF111331">
    <property type="entry name" value="NAD kinase/diacylglycerol kinase-like"/>
    <property type="match status" value="1"/>
</dbReference>
<dbReference type="EMBL" id="SBJO01000020">
    <property type="protein sequence ID" value="KAF9764481.1"/>
    <property type="molecule type" value="Genomic_DNA"/>
</dbReference>
<name>A0A9P6H0S0_9MICR</name>
<dbReference type="InterPro" id="IPR017437">
    <property type="entry name" value="ATP-NAD_kinase_PpnK-typ_C"/>
</dbReference>
<accession>A0A9P6H0S0</accession>
<dbReference type="Pfam" id="PF01513">
    <property type="entry name" value="NAD_kinase"/>
    <property type="match status" value="1"/>
</dbReference>
<keyword evidence="2" id="KW-0808">Transferase</keyword>
<keyword evidence="3 6" id="KW-0418">Kinase</keyword>
<evidence type="ECO:0000313" key="6">
    <source>
        <dbReference type="EMBL" id="KAF9764481.1"/>
    </source>
</evidence>
<dbReference type="GO" id="GO:0003951">
    <property type="term" value="F:NAD+ kinase activity"/>
    <property type="evidence" value="ECO:0007669"/>
    <property type="project" value="InterPro"/>
</dbReference>
<dbReference type="Gene3D" id="2.60.200.30">
    <property type="entry name" value="Probable inorganic polyphosphate/atp-NAD kinase, domain 2"/>
    <property type="match status" value="1"/>
</dbReference>
<sequence length="226" mass="25464">MILIIKKSEELNSPQIEQPHEVIDLENLLRSNLELSKYSDLVILGGDGTILRSIHKTKNVPNIYTFNFGTLGYLTTFKKEEINKLSEILKGDKTNREIRKRLRLSNSFYILNEAVFTTRSRRLNKFILNIDNQQMVLSGDSLIVSTRTGSTGYNHSAGGPVLLCDCIVINIVAPNKSNFRPLVVDMASKIDVQILSTDGLVIADGVEYESMEMAIEYDGNEVYFVK</sequence>
<comment type="caution">
    <text evidence="6">The sequence shown here is derived from an EMBL/GenBank/DDBJ whole genome shotgun (WGS) entry which is preliminary data.</text>
</comment>
<dbReference type="Pfam" id="PF20143">
    <property type="entry name" value="NAD_kinase_C"/>
    <property type="match status" value="1"/>
</dbReference>
<dbReference type="OrthoDB" id="24581at2759"/>
<organism evidence="6 7">
    <name type="scientific">Nosema granulosis</name>
    <dbReference type="NCBI Taxonomy" id="83296"/>
    <lineage>
        <taxon>Eukaryota</taxon>
        <taxon>Fungi</taxon>
        <taxon>Fungi incertae sedis</taxon>
        <taxon>Microsporidia</taxon>
        <taxon>Nosematidae</taxon>
        <taxon>Nosema</taxon>
    </lineage>
</organism>
<evidence type="ECO:0000256" key="2">
    <source>
        <dbReference type="ARBA" id="ARBA00022679"/>
    </source>
</evidence>
<proteinExistence type="inferred from homology"/>
<dbReference type="AlphaFoldDB" id="A0A9P6H0S0"/>
<keyword evidence="4" id="KW-0521">NADP</keyword>
<dbReference type="GO" id="GO:0019674">
    <property type="term" value="P:NAD+ metabolic process"/>
    <property type="evidence" value="ECO:0007669"/>
    <property type="project" value="InterPro"/>
</dbReference>
<gene>
    <name evidence="6" type="primary">nadK</name>
    <name evidence="6" type="ORF">NGRA_0513</name>
</gene>
<protein>
    <submittedName>
        <fullName evidence="6">NAD kinase</fullName>
    </submittedName>
</protein>
<dbReference type="GO" id="GO:0006741">
    <property type="term" value="P:NADP+ biosynthetic process"/>
    <property type="evidence" value="ECO:0007669"/>
    <property type="project" value="InterPro"/>
</dbReference>
<dbReference type="InterPro" id="IPR017438">
    <property type="entry name" value="ATP-NAD_kinase_N"/>
</dbReference>
<keyword evidence="5" id="KW-0520">NAD</keyword>
<dbReference type="InterPro" id="IPR002504">
    <property type="entry name" value="NADK"/>
</dbReference>
<reference evidence="6 7" key="1">
    <citation type="journal article" date="2020" name="Genome Biol. Evol.">
        <title>Comparative genomics of strictly vertically transmitted, feminizing microsporidia endosymbionts of amphipod crustaceans.</title>
        <authorList>
            <person name="Cormier A."/>
            <person name="Chebbi M.A."/>
            <person name="Giraud I."/>
            <person name="Wattier R."/>
            <person name="Teixeira M."/>
            <person name="Gilbert C."/>
            <person name="Rigaud T."/>
            <person name="Cordaux R."/>
        </authorList>
    </citation>
    <scope>NUCLEOTIDE SEQUENCE [LARGE SCALE GENOMIC DNA]</scope>
    <source>
        <strain evidence="6 7">Ou3-Ou53</strain>
    </source>
</reference>